<dbReference type="InterPro" id="IPR013216">
    <property type="entry name" value="Methyltransf_11"/>
</dbReference>
<reference evidence="2 3" key="1">
    <citation type="submission" date="2023-10" db="EMBL/GenBank/DDBJ databases">
        <title>Two novel species belonging to the OM43/NOR5 clade.</title>
        <authorList>
            <person name="Park M."/>
        </authorList>
    </citation>
    <scope>NUCLEOTIDE SEQUENCE [LARGE SCALE GENOMIC DNA]</scope>
    <source>
        <strain evidence="2 3">IMCC43200</strain>
    </source>
</reference>
<dbReference type="Gene3D" id="1.10.150.290">
    <property type="entry name" value="S-adenosyl-L-methionine-dependent methyltransferases"/>
    <property type="match status" value="1"/>
</dbReference>
<sequence length="278" mass="31185">MTIERQSAATVHRRFRGRKTINDWNAQQYDNFATPRQQAAHDLIAAVPERPMNAISDLGCGSGLSTQLLADRWPGTTITGIDQSPDMLKAAAIRVPLGVFRQGNISNFAAHEPQDLIFANASLHWLADHRILFPMLAKQLAPQGILAVQMPNNLEEASHRLMAEVASRAPFAEHLNELSTERGALLSPKEYYDCLVPSCETIRIWETHYHHVLDGPADILHWFSSTGLKPYLDILPAGKREDFARQYVKELSHHYPLQSDGKVLLRLPRLFIVASRSA</sequence>
<keyword evidence="2" id="KW-0489">Methyltransferase</keyword>
<name>A0ABZ0I703_9GAMM</name>
<feature type="domain" description="Methyltransferase type 11" evidence="1">
    <location>
        <begin position="57"/>
        <end position="147"/>
    </location>
</feature>
<dbReference type="Proteomes" id="UP001626537">
    <property type="component" value="Chromosome"/>
</dbReference>
<dbReference type="SUPFAM" id="SSF53335">
    <property type="entry name" value="S-adenosyl-L-methionine-dependent methyltransferases"/>
    <property type="match status" value="1"/>
</dbReference>
<evidence type="ECO:0000313" key="2">
    <source>
        <dbReference type="EMBL" id="WOJ95289.1"/>
    </source>
</evidence>
<keyword evidence="3" id="KW-1185">Reference proteome</keyword>
<evidence type="ECO:0000313" key="3">
    <source>
        <dbReference type="Proteomes" id="UP001626537"/>
    </source>
</evidence>
<dbReference type="Gene3D" id="3.40.50.150">
    <property type="entry name" value="Vaccinia Virus protein VP39"/>
    <property type="match status" value="1"/>
</dbReference>
<dbReference type="EMBL" id="CP136864">
    <property type="protein sequence ID" value="WOJ95289.1"/>
    <property type="molecule type" value="Genomic_DNA"/>
</dbReference>
<dbReference type="InterPro" id="IPR029063">
    <property type="entry name" value="SAM-dependent_MTases_sf"/>
</dbReference>
<dbReference type="EC" id="2.1.1.144" evidence="2"/>
<dbReference type="Pfam" id="PF08241">
    <property type="entry name" value="Methyltransf_11"/>
    <property type="match status" value="1"/>
</dbReference>
<gene>
    <name evidence="2" type="primary">tam</name>
    <name evidence="2" type="ORF">R0135_13010</name>
</gene>
<dbReference type="CDD" id="cd02440">
    <property type="entry name" value="AdoMet_MTases"/>
    <property type="match status" value="1"/>
</dbReference>
<proteinExistence type="predicted"/>
<dbReference type="RefSeq" id="WP_407349922.1">
    <property type="nucleotide sequence ID" value="NZ_CP136864.1"/>
</dbReference>
<dbReference type="PANTHER" id="PTHR43861:SF1">
    <property type="entry name" value="TRANS-ACONITATE 2-METHYLTRANSFERASE"/>
    <property type="match status" value="1"/>
</dbReference>
<dbReference type="InterPro" id="IPR023149">
    <property type="entry name" value="Trans_acon_MeTrfase_C"/>
</dbReference>
<accession>A0ABZ0I703</accession>
<protein>
    <submittedName>
        <fullName evidence="2">Trans-aconitate 2-methyltransferase</fullName>
        <ecNumber evidence="2">2.1.1.144</ecNumber>
    </submittedName>
</protein>
<dbReference type="NCBIfam" id="NF002463">
    <property type="entry name" value="PRK01683.1"/>
    <property type="match status" value="1"/>
</dbReference>
<dbReference type="GO" id="GO:0032259">
    <property type="term" value="P:methylation"/>
    <property type="evidence" value="ECO:0007669"/>
    <property type="project" value="UniProtKB-KW"/>
</dbReference>
<dbReference type="PANTHER" id="PTHR43861">
    <property type="entry name" value="TRANS-ACONITATE 2-METHYLTRANSFERASE-RELATED"/>
    <property type="match status" value="1"/>
</dbReference>
<keyword evidence="2" id="KW-0808">Transferase</keyword>
<organism evidence="2 3">
    <name type="scientific">Congregibacter variabilis</name>
    <dbReference type="NCBI Taxonomy" id="3081200"/>
    <lineage>
        <taxon>Bacteria</taxon>
        <taxon>Pseudomonadati</taxon>
        <taxon>Pseudomonadota</taxon>
        <taxon>Gammaproteobacteria</taxon>
        <taxon>Cellvibrionales</taxon>
        <taxon>Halieaceae</taxon>
        <taxon>Congregibacter</taxon>
    </lineage>
</organism>
<dbReference type="GO" id="GO:0030798">
    <property type="term" value="F:trans-aconitate 2-methyltransferase activity"/>
    <property type="evidence" value="ECO:0007669"/>
    <property type="project" value="UniProtKB-EC"/>
</dbReference>
<evidence type="ECO:0000259" key="1">
    <source>
        <dbReference type="Pfam" id="PF08241"/>
    </source>
</evidence>